<accession>A0A1Y6IQA1</accession>
<protein>
    <submittedName>
        <fullName evidence="3">Glyoxalase-like domain protein</fullName>
    </submittedName>
    <submittedName>
        <fullName evidence="2">VOC family protein</fullName>
    </submittedName>
</protein>
<evidence type="ECO:0000313" key="2">
    <source>
        <dbReference type="EMBL" id="MDW6003964.1"/>
    </source>
</evidence>
<evidence type="ECO:0000259" key="1">
    <source>
        <dbReference type="Pfam" id="PF00903"/>
    </source>
</evidence>
<feature type="domain" description="Glyoxalase/fosfomycin resistance/dioxygenase" evidence="1">
    <location>
        <begin position="8"/>
        <end position="110"/>
    </location>
</feature>
<reference evidence="3" key="1">
    <citation type="submission" date="2017-05" db="EMBL/GenBank/DDBJ databases">
        <authorList>
            <person name="Song R."/>
            <person name="Chenine A.L."/>
            <person name="Ruprecht R.M."/>
        </authorList>
    </citation>
    <scope>NUCLEOTIDE SEQUENCE [LARGE SCALE GENOMIC DNA]</scope>
    <source>
        <strain evidence="3">CECT 7927</strain>
    </source>
</reference>
<reference evidence="2 5" key="2">
    <citation type="submission" date="2023-11" db="EMBL/GenBank/DDBJ databases">
        <title>Plant-associative lifestyle of Vibrio porteresiae and its evolutionary dynamics.</title>
        <authorList>
            <person name="Rameshkumar N."/>
            <person name="Kirti K."/>
        </authorList>
    </citation>
    <scope>NUCLEOTIDE SEQUENCE [LARGE SCALE GENOMIC DNA]</scope>
    <source>
        <strain evidence="2 5">MSSRF38</strain>
    </source>
</reference>
<dbReference type="EMBL" id="FXXI01000001">
    <property type="protein sequence ID" value="SMR99241.1"/>
    <property type="molecule type" value="Genomic_DNA"/>
</dbReference>
<dbReference type="Proteomes" id="UP000196125">
    <property type="component" value="Unassembled WGS sequence"/>
</dbReference>
<dbReference type="AlphaFoldDB" id="A0A1Y6IQA1"/>
<dbReference type="Proteomes" id="UP001283366">
    <property type="component" value="Unassembled WGS sequence"/>
</dbReference>
<name>A0A1Y6IQA1_9VIBR</name>
<evidence type="ECO:0000313" key="4">
    <source>
        <dbReference type="Proteomes" id="UP000196125"/>
    </source>
</evidence>
<evidence type="ECO:0000313" key="5">
    <source>
        <dbReference type="Proteomes" id="UP001283366"/>
    </source>
</evidence>
<organism evidence="3 4">
    <name type="scientific">Vibrio mangrovi</name>
    <dbReference type="NCBI Taxonomy" id="474394"/>
    <lineage>
        <taxon>Bacteria</taxon>
        <taxon>Pseudomonadati</taxon>
        <taxon>Pseudomonadota</taxon>
        <taxon>Gammaproteobacteria</taxon>
        <taxon>Vibrionales</taxon>
        <taxon>Vibrionaceae</taxon>
        <taxon>Vibrio</taxon>
    </lineage>
</organism>
<dbReference type="InterPro" id="IPR029068">
    <property type="entry name" value="Glyas_Bleomycin-R_OHBP_Dase"/>
</dbReference>
<dbReference type="RefSeq" id="WP_087479284.1">
    <property type="nucleotide sequence ID" value="NZ_AP024883.1"/>
</dbReference>
<dbReference type="OrthoDB" id="4762357at2"/>
<evidence type="ECO:0000313" key="3">
    <source>
        <dbReference type="EMBL" id="SMR99241.1"/>
    </source>
</evidence>
<dbReference type="InterPro" id="IPR004360">
    <property type="entry name" value="Glyas_Fos-R_dOase_dom"/>
</dbReference>
<sequence>MDISLSGVIIYAKDVEKTAEFYTTHFGLDAHREDRLISLRKDNQEVILIHKAGAAVKLGQACIKLVFSVPDVEAFKAHALKNGLKFGATHKGNGYLFANAKDPDKNNVCISSRAYAQFNLSTSER</sequence>
<dbReference type="Gene3D" id="3.10.180.10">
    <property type="entry name" value="2,3-Dihydroxybiphenyl 1,2-Dioxygenase, domain 1"/>
    <property type="match status" value="1"/>
</dbReference>
<dbReference type="CDD" id="cd06587">
    <property type="entry name" value="VOC"/>
    <property type="match status" value="1"/>
</dbReference>
<keyword evidence="5" id="KW-1185">Reference proteome</keyword>
<proteinExistence type="predicted"/>
<dbReference type="SUPFAM" id="SSF54593">
    <property type="entry name" value="Glyoxalase/Bleomycin resistance protein/Dihydroxybiphenyl dioxygenase"/>
    <property type="match status" value="1"/>
</dbReference>
<gene>
    <name evidence="2" type="ORF">SBX37_13985</name>
    <name evidence="3" type="ORF">VIM7927_00466</name>
</gene>
<dbReference type="EMBL" id="JAWRCO010000001">
    <property type="protein sequence ID" value="MDW6003964.1"/>
    <property type="molecule type" value="Genomic_DNA"/>
</dbReference>
<dbReference type="Pfam" id="PF00903">
    <property type="entry name" value="Glyoxalase"/>
    <property type="match status" value="1"/>
</dbReference>